<dbReference type="EMBL" id="CP000661">
    <property type="protein sequence ID" value="ABP69631.1"/>
    <property type="molecule type" value="Genomic_DNA"/>
</dbReference>
<dbReference type="Pfam" id="PF13009">
    <property type="entry name" value="Integrase_2"/>
    <property type="match status" value="1"/>
</dbReference>
<dbReference type="GO" id="GO:0003677">
    <property type="term" value="F:DNA binding"/>
    <property type="evidence" value="ECO:0007669"/>
    <property type="project" value="InterPro"/>
</dbReference>
<dbReference type="InterPro" id="IPR011010">
    <property type="entry name" value="DNA_brk_join_enz"/>
</dbReference>
<evidence type="ECO:0000256" key="1">
    <source>
        <dbReference type="ARBA" id="ARBA00023172"/>
    </source>
</evidence>
<dbReference type="AlphaFoldDB" id="A4WQG7"/>
<dbReference type="Gene3D" id="1.10.443.10">
    <property type="entry name" value="Intergrase catalytic core"/>
    <property type="match status" value="1"/>
</dbReference>
<organism evidence="2">
    <name type="scientific">Cereibacter sphaeroides (strain ATCC 17025 / ATH 2.4.3)</name>
    <name type="common">Rhodobacter sphaeroides</name>
    <dbReference type="NCBI Taxonomy" id="349102"/>
    <lineage>
        <taxon>Bacteria</taxon>
        <taxon>Pseudomonadati</taxon>
        <taxon>Pseudomonadota</taxon>
        <taxon>Alphaproteobacteria</taxon>
        <taxon>Rhodobacterales</taxon>
        <taxon>Paracoccaceae</taxon>
        <taxon>Cereibacter</taxon>
    </lineage>
</organism>
<dbReference type="HOGENOM" id="CLU_299939_0_0_5"/>
<dbReference type="GO" id="GO:0006310">
    <property type="term" value="P:DNA recombination"/>
    <property type="evidence" value="ECO:0007669"/>
    <property type="project" value="UniProtKB-KW"/>
</dbReference>
<dbReference type="SUPFAM" id="SSF56349">
    <property type="entry name" value="DNA breaking-rejoining enzymes"/>
    <property type="match status" value="1"/>
</dbReference>
<dbReference type="STRING" id="349102.Rsph17025_0725"/>
<sequence>MDSVETRDNDWIIDHVTEIHGVRVNTEPSRLALLSHSTSEWQRATREALKFSPVMGDETAKLDLIATATNMATVRQILNECLLEVAQQGGGSESTRAALQVLFMITVPKRMVLFPFRPATNIKWLNNHLSMPPSMRAELGLPAHDACPKYFNAAAAILYCATDLHGPEDFTDEFLREVYQKVIFFLKPNYMAALGNLLRKIAGASKVESAMREARRLRPSPRFARQRPDQPWIIDPETGDPRFSEWQTAIADWLQNLTHKSSRKSESAAKRFVAYIRQCDDPPLSPQLLRRCHVVKTSETREVPFIDWLMIEKSINAARESCGRLRDLMAHWHDTHPILGSDEVWNNPFQTSDLEGLRGSSTHNKSVKYVLPQQIIEIAKQVLLEDDYAWPRRQKMCRARALGRPDLFSPVLPVAIFTLLVLPLRSIQLRLLDSGEADELQLDERLERAVNTSTHAIRGRQEGFLKRFEPFGGPGSEFVGFHITTNKTDAAQKGEVEIPFDIPWQAAELIPHIRRLQQWQAEVKPLDRLRTRKELHERETRIDGKIANLPKYAFLFRDPGGQYPKEPVTYNKLANFWACVLEEVENRLRRAGTPVRLIEGRTRQGKSAQPVAIYTLHAMRVSGITYFIESGVPIHIVSEFLAGHANIIITLYYTKIAPAKVNEIIERAADQSRELSERGYFAALSELSKAELKGQLVVSDGAAAHVSGGDPGVWHLDVDGFCVCGRTQCAEGGAKLKNAQGKEYFEGITFDRFNCGACRFHATGPAFLAGQVLVFNSLLHEIHLLAKKRDDLQNRFDLRQDDCVRAKSDMIHRLERIDQEMDSKVRVLASRFTRLQQSLELHERKRAGGKQALITGLDRREVSVAIESARDSDLLDFAAHVAEFFPELTDDSARMRKGLLLERMASRDGLGSLFLHLPDAIALSAANRFTELVKDLIGSNALTNLMEGAATFRELGLIDQVPRLKDRAIELAREAHRKLADSEGLAQIEARRDSTQVRG</sequence>
<dbReference type="InterPro" id="IPR013762">
    <property type="entry name" value="Integrase-like_cat_sf"/>
</dbReference>
<evidence type="ECO:0000313" key="2">
    <source>
        <dbReference type="EMBL" id="ABP69631.1"/>
    </source>
</evidence>
<name>A4WQG7_CERS5</name>
<accession>A4WQG7</accession>
<keyword evidence="1" id="KW-0233">DNA recombination</keyword>
<protein>
    <submittedName>
        <fullName evidence="2">Phage integrase family protein</fullName>
    </submittedName>
</protein>
<dbReference type="eggNOG" id="COG0582">
    <property type="taxonomic scope" value="Bacteria"/>
</dbReference>
<proteinExistence type="predicted"/>
<dbReference type="KEGG" id="rsq:Rsph17025_0725"/>
<reference evidence="2" key="1">
    <citation type="submission" date="2007-04" db="EMBL/GenBank/DDBJ databases">
        <title>Complete sequence of chromosome of Rhodobacter sphaeroides ATCC 17025.</title>
        <authorList>
            <consortium name="US DOE Joint Genome Institute"/>
            <person name="Copeland A."/>
            <person name="Lucas S."/>
            <person name="Lapidus A."/>
            <person name="Barry K."/>
            <person name="Detter J.C."/>
            <person name="Glavina del Rio T."/>
            <person name="Hammon N."/>
            <person name="Israni S."/>
            <person name="Dalin E."/>
            <person name="Tice H."/>
            <person name="Pitluck S."/>
            <person name="Chertkov O."/>
            <person name="Brettin T."/>
            <person name="Bruce D."/>
            <person name="Han C."/>
            <person name="Schmutz J."/>
            <person name="Larimer F."/>
            <person name="Land M."/>
            <person name="Hauser L."/>
            <person name="Kyrpides N."/>
            <person name="Kim E."/>
            <person name="Richardson P."/>
            <person name="Mackenzie C."/>
            <person name="Choudhary M."/>
            <person name="Donohue T.J."/>
            <person name="Kaplan S."/>
        </authorList>
    </citation>
    <scope>NUCLEOTIDE SEQUENCE [LARGE SCALE GENOMIC DNA]</scope>
    <source>
        <strain evidence="2">ATCC 17025</strain>
    </source>
</reference>
<gene>
    <name evidence="2" type="ordered locus">Rsph17025_0725</name>
</gene>
<dbReference type="InterPro" id="IPR024965">
    <property type="entry name" value="Putative_integrase"/>
</dbReference>
<dbReference type="GO" id="GO:0015074">
    <property type="term" value="P:DNA integration"/>
    <property type="evidence" value="ECO:0007669"/>
    <property type="project" value="InterPro"/>
</dbReference>